<proteinExistence type="predicted"/>
<organism evidence="2 3">
    <name type="scientific">Lithospermum erythrorhizon</name>
    <name type="common">Purple gromwell</name>
    <name type="synonym">Lithospermum officinale var. erythrorhizon</name>
    <dbReference type="NCBI Taxonomy" id="34254"/>
    <lineage>
        <taxon>Eukaryota</taxon>
        <taxon>Viridiplantae</taxon>
        <taxon>Streptophyta</taxon>
        <taxon>Embryophyta</taxon>
        <taxon>Tracheophyta</taxon>
        <taxon>Spermatophyta</taxon>
        <taxon>Magnoliopsida</taxon>
        <taxon>eudicotyledons</taxon>
        <taxon>Gunneridae</taxon>
        <taxon>Pentapetalae</taxon>
        <taxon>asterids</taxon>
        <taxon>lamiids</taxon>
        <taxon>Boraginales</taxon>
        <taxon>Boraginaceae</taxon>
        <taxon>Boraginoideae</taxon>
        <taxon>Lithospermeae</taxon>
        <taxon>Lithospermum</taxon>
    </lineage>
</organism>
<keyword evidence="3" id="KW-1185">Reference proteome</keyword>
<sequence>MCTLQLSLTIVLLMLKCTMKLKGRLKQLNADELSNISTRVIEKNRELIVVQADVLNGNLDPTLLSKARSLRKSMQFCLKHKN</sequence>
<keyword evidence="1" id="KW-0732">Signal</keyword>
<dbReference type="EMBL" id="BAABME010001112">
    <property type="protein sequence ID" value="GAA0147639.1"/>
    <property type="molecule type" value="Genomic_DNA"/>
</dbReference>
<protein>
    <submittedName>
        <fullName evidence="2">Uncharacterized protein</fullName>
    </submittedName>
</protein>
<feature type="signal peptide" evidence="1">
    <location>
        <begin position="1"/>
        <end position="20"/>
    </location>
</feature>
<name>A0AAV3P7Q8_LITER</name>
<accession>A0AAV3P7Q8</accession>
<evidence type="ECO:0000313" key="2">
    <source>
        <dbReference type="EMBL" id="GAA0147639.1"/>
    </source>
</evidence>
<comment type="caution">
    <text evidence="2">The sequence shown here is derived from an EMBL/GenBank/DDBJ whole genome shotgun (WGS) entry which is preliminary data.</text>
</comment>
<dbReference type="Proteomes" id="UP001454036">
    <property type="component" value="Unassembled WGS sequence"/>
</dbReference>
<evidence type="ECO:0000256" key="1">
    <source>
        <dbReference type="SAM" id="SignalP"/>
    </source>
</evidence>
<gene>
    <name evidence="2" type="ORF">LIER_07291</name>
</gene>
<reference evidence="2 3" key="1">
    <citation type="submission" date="2024-01" db="EMBL/GenBank/DDBJ databases">
        <title>The complete chloroplast genome sequence of Lithospermum erythrorhizon: insights into the phylogenetic relationship among Boraginaceae species and the maternal lineages of purple gromwells.</title>
        <authorList>
            <person name="Okada T."/>
            <person name="Watanabe K."/>
        </authorList>
    </citation>
    <scope>NUCLEOTIDE SEQUENCE [LARGE SCALE GENOMIC DNA]</scope>
</reference>
<evidence type="ECO:0000313" key="3">
    <source>
        <dbReference type="Proteomes" id="UP001454036"/>
    </source>
</evidence>
<feature type="chain" id="PRO_5043618394" evidence="1">
    <location>
        <begin position="21"/>
        <end position="82"/>
    </location>
</feature>
<dbReference type="AlphaFoldDB" id="A0AAV3P7Q8"/>